<feature type="compositionally biased region" description="Basic and acidic residues" evidence="1">
    <location>
        <begin position="13"/>
        <end position="37"/>
    </location>
</feature>
<name>A0A6J4QEI6_9ACTN</name>
<evidence type="ECO:0000313" key="2">
    <source>
        <dbReference type="EMBL" id="CAA9442624.1"/>
    </source>
</evidence>
<dbReference type="AlphaFoldDB" id="A0A6J4QEI6"/>
<gene>
    <name evidence="2" type="ORF">AVDCRST_MAG82-3036</name>
</gene>
<sequence length="37" mass="4267">MPGRQLFAYLPRHTGEDSPHEPTEKDRSQNREGGSRE</sequence>
<feature type="region of interest" description="Disordered" evidence="1">
    <location>
        <begin position="1"/>
        <end position="37"/>
    </location>
</feature>
<reference evidence="2" key="1">
    <citation type="submission" date="2020-02" db="EMBL/GenBank/DDBJ databases">
        <authorList>
            <person name="Meier V. D."/>
        </authorList>
    </citation>
    <scope>NUCLEOTIDE SEQUENCE</scope>
    <source>
        <strain evidence="2">AVDCRST_MAG82</strain>
    </source>
</reference>
<organism evidence="2">
    <name type="scientific">uncultured Rubrobacteraceae bacterium</name>
    <dbReference type="NCBI Taxonomy" id="349277"/>
    <lineage>
        <taxon>Bacteria</taxon>
        <taxon>Bacillati</taxon>
        <taxon>Actinomycetota</taxon>
        <taxon>Rubrobacteria</taxon>
        <taxon>Rubrobacterales</taxon>
        <taxon>Rubrobacteraceae</taxon>
        <taxon>environmental samples</taxon>
    </lineage>
</organism>
<evidence type="ECO:0000256" key="1">
    <source>
        <dbReference type="SAM" id="MobiDB-lite"/>
    </source>
</evidence>
<protein>
    <submittedName>
        <fullName evidence="2">Uncharacterized protein</fullName>
    </submittedName>
</protein>
<accession>A0A6J4QEI6</accession>
<proteinExistence type="predicted"/>
<dbReference type="EMBL" id="CADCVA010000369">
    <property type="protein sequence ID" value="CAA9442624.1"/>
    <property type="molecule type" value="Genomic_DNA"/>
</dbReference>